<proteinExistence type="predicted"/>
<evidence type="ECO:0000313" key="1">
    <source>
        <dbReference type="EMBL" id="KAK8782771.1"/>
    </source>
</evidence>
<comment type="caution">
    <text evidence="1">The sequence shown here is derived from an EMBL/GenBank/DDBJ whole genome shotgun (WGS) entry which is preliminary data.</text>
</comment>
<dbReference type="EMBL" id="JARKHS020006299">
    <property type="protein sequence ID" value="KAK8782771.1"/>
    <property type="molecule type" value="Genomic_DNA"/>
</dbReference>
<organism evidence="1 2">
    <name type="scientific">Amblyomma americanum</name>
    <name type="common">Lone star tick</name>
    <dbReference type="NCBI Taxonomy" id="6943"/>
    <lineage>
        <taxon>Eukaryota</taxon>
        <taxon>Metazoa</taxon>
        <taxon>Ecdysozoa</taxon>
        <taxon>Arthropoda</taxon>
        <taxon>Chelicerata</taxon>
        <taxon>Arachnida</taxon>
        <taxon>Acari</taxon>
        <taxon>Parasitiformes</taxon>
        <taxon>Ixodida</taxon>
        <taxon>Ixodoidea</taxon>
        <taxon>Ixodidae</taxon>
        <taxon>Amblyomminae</taxon>
        <taxon>Amblyomma</taxon>
    </lineage>
</organism>
<name>A0AAQ4F7E6_AMBAM</name>
<evidence type="ECO:0000313" key="2">
    <source>
        <dbReference type="Proteomes" id="UP001321473"/>
    </source>
</evidence>
<reference evidence="1 2" key="1">
    <citation type="journal article" date="2023" name="Arcadia Sci">
        <title>De novo assembly of a long-read Amblyomma americanum tick genome.</title>
        <authorList>
            <person name="Chou S."/>
            <person name="Poskanzer K.E."/>
            <person name="Rollins M."/>
            <person name="Thuy-Boun P.S."/>
        </authorList>
    </citation>
    <scope>NUCLEOTIDE SEQUENCE [LARGE SCALE GENOMIC DNA]</scope>
    <source>
        <strain evidence="1">F_SG_1</strain>
        <tissue evidence="1">Salivary glands</tissue>
    </source>
</reference>
<sequence>MDSSGHPASSVYELRHYGVYLQIIFNDCLKLRFSCLLFRELFHLFIDFFKTLRYSHDLRLRCNQIPFIGTASNLIYRLCVKVLNVGS</sequence>
<gene>
    <name evidence="1" type="ORF">V5799_015888</name>
</gene>
<keyword evidence="2" id="KW-1185">Reference proteome</keyword>
<dbReference type="Proteomes" id="UP001321473">
    <property type="component" value="Unassembled WGS sequence"/>
</dbReference>
<accession>A0AAQ4F7E6</accession>
<dbReference type="AlphaFoldDB" id="A0AAQ4F7E6"/>
<protein>
    <submittedName>
        <fullName evidence="1">Uncharacterized protein</fullName>
    </submittedName>
</protein>